<evidence type="ECO:0000313" key="2">
    <source>
        <dbReference type="Proteomes" id="UP000008387"/>
    </source>
</evidence>
<proteinExistence type="predicted"/>
<dbReference type="eggNOG" id="COG1837">
    <property type="taxonomic scope" value="Bacteria"/>
</dbReference>
<dbReference type="GO" id="GO:0003723">
    <property type="term" value="F:RNA binding"/>
    <property type="evidence" value="ECO:0007669"/>
    <property type="project" value="InterPro"/>
</dbReference>
<dbReference type="AlphaFoldDB" id="F8KTR6"/>
<gene>
    <name evidence="1" type="ordered locus">HBZC1_12500</name>
</gene>
<dbReference type="RefSeq" id="WP_006016988.1">
    <property type="nucleotide sequence ID" value="NC_015674.1"/>
</dbReference>
<dbReference type="InterPro" id="IPR020627">
    <property type="entry name" value="KhpA"/>
</dbReference>
<dbReference type="CDD" id="cd22533">
    <property type="entry name" value="KH-II_YlqC-like"/>
    <property type="match status" value="1"/>
</dbReference>
<sequence length="102" mass="11351">MPEQESKVEGENLEGGFCVEKFVQEYCKKIVTYPQVLEVKSKMLEEGTKELCIYTNPVDMGRVIGKDGKMVSAIKAFISGVKAKNGLNYKIVVLASENPYVL</sequence>
<dbReference type="EMBL" id="FR871757">
    <property type="protein sequence ID" value="CCB80236.1"/>
    <property type="molecule type" value="Genomic_DNA"/>
</dbReference>
<keyword evidence="2" id="KW-1185">Reference proteome</keyword>
<dbReference type="STRING" id="1002804.HBZC1_12500"/>
<dbReference type="KEGG" id="hbi:HBZC1_12500"/>
<protein>
    <submittedName>
        <fullName evidence="1">KH domain RNA binding protein YlqC</fullName>
    </submittedName>
</protein>
<accession>F8KTR6</accession>
<name>F8KTR6_HELBC</name>
<organism evidence="1 2">
    <name type="scientific">Helicobacter bizzozeronii (strain CIII-1)</name>
    <dbReference type="NCBI Taxonomy" id="1002804"/>
    <lineage>
        <taxon>Bacteria</taxon>
        <taxon>Pseudomonadati</taxon>
        <taxon>Campylobacterota</taxon>
        <taxon>Epsilonproteobacteria</taxon>
        <taxon>Campylobacterales</taxon>
        <taxon>Helicobacteraceae</taxon>
        <taxon>Helicobacter</taxon>
    </lineage>
</organism>
<evidence type="ECO:0000313" key="1">
    <source>
        <dbReference type="EMBL" id="CCB80236.1"/>
    </source>
</evidence>
<dbReference type="Pfam" id="PF13083">
    <property type="entry name" value="KH_KhpA-B"/>
    <property type="match status" value="1"/>
</dbReference>
<reference evidence="1 2" key="1">
    <citation type="journal article" date="2011" name="J. Bacteriol.">
        <title>Genome sequence of Helicobacter bizzozeronii strain CIII-1, an isolate from human gastric mucosa.</title>
        <authorList>
            <person name="Schott T."/>
            <person name="Rossi M."/>
            <person name="Hanninen M.L."/>
        </authorList>
    </citation>
    <scope>NUCLEOTIDE SEQUENCE [LARGE SCALE GENOMIC DNA]</scope>
    <source>
        <strain evidence="1 2">CIII-1</strain>
    </source>
</reference>
<dbReference type="HOGENOM" id="CLU_2081587_0_0_7"/>
<dbReference type="Proteomes" id="UP000008387">
    <property type="component" value="Chromosome"/>
</dbReference>